<accession>A0A176ZFY7</accession>
<keyword evidence="3" id="KW-1185">Reference proteome</keyword>
<evidence type="ECO:0000313" key="2">
    <source>
        <dbReference type="EMBL" id="OAF18842.1"/>
    </source>
</evidence>
<protein>
    <recommendedName>
        <fullName evidence="1">Methyltransferase type 11 domain-containing protein</fullName>
    </recommendedName>
</protein>
<proteinExistence type="predicted"/>
<feature type="domain" description="Methyltransferase type 11" evidence="1">
    <location>
        <begin position="139"/>
        <end position="190"/>
    </location>
</feature>
<dbReference type="InterPro" id="IPR029063">
    <property type="entry name" value="SAM-dependent_MTases_sf"/>
</dbReference>
<dbReference type="InterPro" id="IPR013216">
    <property type="entry name" value="Methyltransf_11"/>
</dbReference>
<sequence length="288" mass="32367">MGLSSYVPWWAKLGIKLGLARLPVPYALWKRLGLFRHGEMMVPERAISAFESHFQSAVEHGQLPAKFRSLELGPGDSVLSGFVARAFGAEKAWLADAGPFAETDISGCRELLALLASRGRAVAPLKSVTLQDAMKEYDVVYLTEGTRSLATIPDQSVDFIWSQVVLEHIYRDEFPALMKELRRVIAPGGIGVHSIDFRDHLGGGLNNLRFGDDVWETQAFRTSGFYTNRIRPREMIDLMKAVGFSVEVLSEQRWPDLPLPRDQMAPQFRPFADEDFMVCEIRVIMRPA</sequence>
<reference evidence="2 3" key="1">
    <citation type="submission" date="2016-02" db="EMBL/GenBank/DDBJ databases">
        <title>Draft genome sequence of the strain BR 10247T Bradyrhizobium neotropicale isolated from nodules of Centrolobium paraense.</title>
        <authorList>
            <person name="Simoes-Araujo J.L."/>
            <person name="Barauna A.C."/>
            <person name="Silva K."/>
            <person name="Zilli J.E."/>
        </authorList>
    </citation>
    <scope>NUCLEOTIDE SEQUENCE [LARGE SCALE GENOMIC DNA]</scope>
    <source>
        <strain evidence="2 3">BR 10247</strain>
    </source>
</reference>
<dbReference type="Gene3D" id="3.40.50.150">
    <property type="entry name" value="Vaccinia Virus protein VP39"/>
    <property type="match status" value="1"/>
</dbReference>
<name>A0A176ZFY7_9BRAD</name>
<evidence type="ECO:0000259" key="1">
    <source>
        <dbReference type="Pfam" id="PF08241"/>
    </source>
</evidence>
<organism evidence="2 3">
    <name type="scientific">Bradyrhizobium neotropicale</name>
    <dbReference type="NCBI Taxonomy" id="1497615"/>
    <lineage>
        <taxon>Bacteria</taxon>
        <taxon>Pseudomonadati</taxon>
        <taxon>Pseudomonadota</taxon>
        <taxon>Alphaproteobacteria</taxon>
        <taxon>Hyphomicrobiales</taxon>
        <taxon>Nitrobacteraceae</taxon>
        <taxon>Bradyrhizobium</taxon>
    </lineage>
</organism>
<dbReference type="AlphaFoldDB" id="A0A176ZFY7"/>
<dbReference type="GO" id="GO:0008757">
    <property type="term" value="F:S-adenosylmethionine-dependent methyltransferase activity"/>
    <property type="evidence" value="ECO:0007669"/>
    <property type="project" value="InterPro"/>
</dbReference>
<dbReference type="SUPFAM" id="SSF53335">
    <property type="entry name" value="S-adenosyl-L-methionine-dependent methyltransferases"/>
    <property type="match status" value="1"/>
</dbReference>
<gene>
    <name evidence="2" type="ORF">AXW67_39810</name>
</gene>
<evidence type="ECO:0000313" key="3">
    <source>
        <dbReference type="Proteomes" id="UP000077173"/>
    </source>
</evidence>
<dbReference type="RefSeq" id="WP_063677342.1">
    <property type="nucleotide sequence ID" value="NZ_LSEF01000029.1"/>
</dbReference>
<dbReference type="Pfam" id="PF08241">
    <property type="entry name" value="Methyltransf_11"/>
    <property type="match status" value="1"/>
</dbReference>
<dbReference type="GeneID" id="32583862"/>
<dbReference type="Proteomes" id="UP000077173">
    <property type="component" value="Unassembled WGS sequence"/>
</dbReference>
<dbReference type="EMBL" id="LSEF01000029">
    <property type="protein sequence ID" value="OAF18842.1"/>
    <property type="molecule type" value="Genomic_DNA"/>
</dbReference>
<comment type="caution">
    <text evidence="2">The sequence shown here is derived from an EMBL/GenBank/DDBJ whole genome shotgun (WGS) entry which is preliminary data.</text>
</comment>